<evidence type="ECO:0000259" key="9">
    <source>
        <dbReference type="Pfam" id="PF13193"/>
    </source>
</evidence>
<dbReference type="PANTHER" id="PTHR24096:SF345">
    <property type="entry name" value="4-COUMARATE--COA LIGASE-LIKE 2"/>
    <property type="match status" value="1"/>
</dbReference>
<sequence length="545" mass="59314">MAVRHGGDVAGTLGLDRKSGFCKSTSIFYSKREPISLPPNQSLDVTTFISSQPHRGTTAFVDAVTGRHLSFPEFWLRVERVTACIYALGVRKGNVVIILSPNSIFFPIVSLSVMSLGAIITTANPISTSGEISKQIEDSNPVLAFTTRQLVSKLTTANLNLPVVLMDGETWSLEAMMETELSESRVKHRVELDDTAALLYSSGTTGKSKGVMITHRNLIALVQATRARYGLEQRTVCTIPMYHIFGFGSFTTGLIALGWTIVVLPKFDMAQLLTAVEIHRSSYLSLVPPIVVAMLNGAKEINSKYDLSSLHTVVAGGAPLSREVTEKFVESFPKVKVLQGYGLTESTAISASMFTKEETERYGSSGLLAPSVEGKIVDPDSGRVLGVGQTGELWMRSPTVMKGYFKNEEATAASIDSEGWLKTGDLCYIDSDGFVFVVDRLKELIKCNGYQVAPAELEALLLAHPEIADAAVIPIADVKAGEYPMAYIVRKAGSNLSESEIMDFVAKQVAPYKRIRKVSFLASIPKNPSGKILRRELKKLTTSKL</sequence>
<dbReference type="Gene3D" id="3.30.300.30">
    <property type="match status" value="1"/>
</dbReference>
<reference evidence="11" key="1">
    <citation type="journal article" date="2015" name="Nat. Plants">
        <title>Genome expansion of Arabis alpina linked with retrotransposition and reduced symmetric DNA methylation.</title>
        <authorList>
            <person name="Willing E.M."/>
            <person name="Rawat V."/>
            <person name="Mandakova T."/>
            <person name="Maumus F."/>
            <person name="James G.V."/>
            <person name="Nordstroem K.J."/>
            <person name="Becker C."/>
            <person name="Warthmann N."/>
            <person name="Chica C."/>
            <person name="Szarzynska B."/>
            <person name="Zytnicki M."/>
            <person name="Albani M.C."/>
            <person name="Kiefer C."/>
            <person name="Bergonzi S."/>
            <person name="Castaings L."/>
            <person name="Mateos J.L."/>
            <person name="Berns M.C."/>
            <person name="Bujdoso N."/>
            <person name="Piofczyk T."/>
            <person name="de Lorenzo L."/>
            <person name="Barrero-Sicilia C."/>
            <person name="Mateos I."/>
            <person name="Piednoel M."/>
            <person name="Hagmann J."/>
            <person name="Chen-Min-Tao R."/>
            <person name="Iglesias-Fernandez R."/>
            <person name="Schuster S.C."/>
            <person name="Alonso-Blanco C."/>
            <person name="Roudier F."/>
            <person name="Carbonero P."/>
            <person name="Paz-Ares J."/>
            <person name="Davis S.J."/>
            <person name="Pecinka A."/>
            <person name="Quesneville H."/>
            <person name="Colot V."/>
            <person name="Lysak M.A."/>
            <person name="Weigel D."/>
            <person name="Coupland G."/>
            <person name="Schneeberger K."/>
        </authorList>
    </citation>
    <scope>NUCLEOTIDE SEQUENCE [LARGE SCALE GENOMIC DNA]</scope>
    <source>
        <strain evidence="11">cv. Pajares</strain>
    </source>
</reference>
<evidence type="ECO:0000313" key="10">
    <source>
        <dbReference type="EMBL" id="KFK44161.1"/>
    </source>
</evidence>
<gene>
    <name evidence="10" type="ordered locus">AALP_Aa1g222800</name>
</gene>
<dbReference type="InterPro" id="IPR042099">
    <property type="entry name" value="ANL_N_sf"/>
</dbReference>
<accession>A0A087HPV9</accession>
<evidence type="ECO:0000259" key="8">
    <source>
        <dbReference type="Pfam" id="PF00501"/>
    </source>
</evidence>
<name>A0A087HPV9_ARAAL</name>
<dbReference type="FunFam" id="3.40.50.12780:FF:000003">
    <property type="entry name" value="Long-chain-fatty-acid--CoA ligase FadD"/>
    <property type="match status" value="1"/>
</dbReference>
<evidence type="ECO:0000313" key="11">
    <source>
        <dbReference type="Proteomes" id="UP000029120"/>
    </source>
</evidence>
<keyword evidence="7" id="KW-0472">Membrane</keyword>
<dbReference type="eggNOG" id="KOG1176">
    <property type="taxonomic scope" value="Eukaryota"/>
</dbReference>
<dbReference type="EMBL" id="CM002869">
    <property type="protein sequence ID" value="KFK44161.1"/>
    <property type="molecule type" value="Genomic_DNA"/>
</dbReference>
<evidence type="ECO:0000256" key="2">
    <source>
        <dbReference type="ARBA" id="ARBA00006432"/>
    </source>
</evidence>
<comment type="similarity">
    <text evidence="2">Belongs to the ATP-dependent AMP-binding enzyme family.</text>
</comment>
<feature type="domain" description="AMP-binding enzyme C-terminal" evidence="9">
    <location>
        <begin position="456"/>
        <end position="531"/>
    </location>
</feature>
<keyword evidence="7" id="KW-0812">Transmembrane</keyword>
<dbReference type="InterPro" id="IPR045851">
    <property type="entry name" value="AMP-bd_C_sf"/>
</dbReference>
<evidence type="ECO:0000256" key="3">
    <source>
        <dbReference type="ARBA" id="ARBA00022598"/>
    </source>
</evidence>
<dbReference type="GO" id="GO:0005777">
    <property type="term" value="C:peroxisome"/>
    <property type="evidence" value="ECO:0007669"/>
    <property type="project" value="TreeGrafter"/>
</dbReference>
<dbReference type="InterPro" id="IPR025110">
    <property type="entry name" value="AMP-bd_C"/>
</dbReference>
<dbReference type="Gene3D" id="3.40.50.12780">
    <property type="entry name" value="N-terminal domain of ligase-like"/>
    <property type="match status" value="1"/>
</dbReference>
<dbReference type="InterPro" id="IPR000873">
    <property type="entry name" value="AMP-dep_synth/lig_dom"/>
</dbReference>
<evidence type="ECO:0000256" key="1">
    <source>
        <dbReference type="ARBA" id="ARBA00001946"/>
    </source>
</evidence>
<keyword evidence="5" id="KW-0067">ATP-binding</keyword>
<organism evidence="10 11">
    <name type="scientific">Arabis alpina</name>
    <name type="common">Alpine rock-cress</name>
    <dbReference type="NCBI Taxonomy" id="50452"/>
    <lineage>
        <taxon>Eukaryota</taxon>
        <taxon>Viridiplantae</taxon>
        <taxon>Streptophyta</taxon>
        <taxon>Embryophyta</taxon>
        <taxon>Tracheophyta</taxon>
        <taxon>Spermatophyta</taxon>
        <taxon>Magnoliopsida</taxon>
        <taxon>eudicotyledons</taxon>
        <taxon>Gunneridae</taxon>
        <taxon>Pentapetalae</taxon>
        <taxon>rosids</taxon>
        <taxon>malvids</taxon>
        <taxon>Brassicales</taxon>
        <taxon>Brassicaceae</taxon>
        <taxon>Arabideae</taxon>
        <taxon>Arabis</taxon>
    </lineage>
</organism>
<dbReference type="CDD" id="cd05904">
    <property type="entry name" value="4CL"/>
    <property type="match status" value="1"/>
</dbReference>
<dbReference type="Pfam" id="PF13193">
    <property type="entry name" value="AMP-binding_C"/>
    <property type="match status" value="1"/>
</dbReference>
<dbReference type="OrthoDB" id="10253869at2759"/>
<evidence type="ECO:0000256" key="4">
    <source>
        <dbReference type="ARBA" id="ARBA00022741"/>
    </source>
</evidence>
<dbReference type="PROSITE" id="PS00455">
    <property type="entry name" value="AMP_BINDING"/>
    <property type="match status" value="1"/>
</dbReference>
<dbReference type="Pfam" id="PF00501">
    <property type="entry name" value="AMP-binding"/>
    <property type="match status" value="1"/>
</dbReference>
<dbReference type="SUPFAM" id="SSF56801">
    <property type="entry name" value="Acetyl-CoA synthetase-like"/>
    <property type="match status" value="1"/>
</dbReference>
<dbReference type="OMA" id="EMRCGSA"/>
<dbReference type="Gramene" id="KFK44161">
    <property type="protein sequence ID" value="KFK44161"/>
    <property type="gene ID" value="AALP_AA1G222800"/>
</dbReference>
<dbReference type="FunFam" id="3.30.300.30:FF:000007">
    <property type="entry name" value="4-coumarate--CoA ligase 2"/>
    <property type="match status" value="1"/>
</dbReference>
<feature type="transmembrane region" description="Helical" evidence="7">
    <location>
        <begin position="241"/>
        <end position="264"/>
    </location>
</feature>
<keyword evidence="11" id="KW-1185">Reference proteome</keyword>
<dbReference type="PANTHER" id="PTHR24096">
    <property type="entry name" value="LONG-CHAIN-FATTY-ACID--COA LIGASE"/>
    <property type="match status" value="1"/>
</dbReference>
<dbReference type="GO" id="GO:0005524">
    <property type="term" value="F:ATP binding"/>
    <property type="evidence" value="ECO:0007669"/>
    <property type="project" value="UniProtKB-KW"/>
</dbReference>
<dbReference type="AlphaFoldDB" id="A0A087HPV9"/>
<protein>
    <recommendedName>
        <fullName evidence="12">4-coumarate--CoA ligase</fullName>
    </recommendedName>
</protein>
<evidence type="ECO:0008006" key="12">
    <source>
        <dbReference type="Google" id="ProtNLM"/>
    </source>
</evidence>
<evidence type="ECO:0000256" key="5">
    <source>
        <dbReference type="ARBA" id="ARBA00022840"/>
    </source>
</evidence>
<keyword evidence="4" id="KW-0547">Nucleotide-binding</keyword>
<evidence type="ECO:0000256" key="7">
    <source>
        <dbReference type="SAM" id="Phobius"/>
    </source>
</evidence>
<dbReference type="InterPro" id="IPR020845">
    <property type="entry name" value="AMP-binding_CS"/>
</dbReference>
<comment type="cofactor">
    <cofactor evidence="1">
        <name>Mg(2+)</name>
        <dbReference type="ChEBI" id="CHEBI:18420"/>
    </cofactor>
</comment>
<evidence type="ECO:0000256" key="6">
    <source>
        <dbReference type="ARBA" id="ARBA00022842"/>
    </source>
</evidence>
<keyword evidence="3" id="KW-0436">Ligase</keyword>
<proteinExistence type="inferred from homology"/>
<dbReference type="Proteomes" id="UP000029120">
    <property type="component" value="Chromosome 1"/>
</dbReference>
<keyword evidence="7" id="KW-1133">Transmembrane helix</keyword>
<keyword evidence="6" id="KW-0460">Magnesium</keyword>
<feature type="domain" description="AMP-dependent synthetase/ligase" evidence="8">
    <location>
        <begin position="54"/>
        <end position="405"/>
    </location>
</feature>
<dbReference type="GO" id="GO:0016405">
    <property type="term" value="F:CoA-ligase activity"/>
    <property type="evidence" value="ECO:0007669"/>
    <property type="project" value="TreeGrafter"/>
</dbReference>